<dbReference type="OrthoDB" id="7482296at2759"/>
<dbReference type="Proteomes" id="UP000789524">
    <property type="component" value="Unassembled WGS sequence"/>
</dbReference>
<comment type="caution">
    <text evidence="1">The sequence shown here is derived from an EMBL/GenBank/DDBJ whole genome shotgun (WGS) entry which is preliminary data.</text>
</comment>
<evidence type="ECO:0000313" key="2">
    <source>
        <dbReference type="Proteomes" id="UP000789524"/>
    </source>
</evidence>
<protein>
    <submittedName>
        <fullName evidence="1">(African queen) hypothetical protein</fullName>
    </submittedName>
</protein>
<dbReference type="EMBL" id="CAKASE010000067">
    <property type="protein sequence ID" value="CAG9571475.1"/>
    <property type="molecule type" value="Genomic_DNA"/>
</dbReference>
<keyword evidence="2" id="KW-1185">Reference proteome</keyword>
<evidence type="ECO:0000313" key="1">
    <source>
        <dbReference type="EMBL" id="CAG9571475.1"/>
    </source>
</evidence>
<name>A0A8J2QWD4_9NEOP</name>
<reference evidence="1" key="1">
    <citation type="submission" date="2021-09" db="EMBL/GenBank/DDBJ databases">
        <authorList>
            <person name="Martin H S."/>
        </authorList>
    </citation>
    <scope>NUCLEOTIDE SEQUENCE</scope>
</reference>
<proteinExistence type="predicted"/>
<organism evidence="1 2">
    <name type="scientific">Danaus chrysippus</name>
    <name type="common">African queen</name>
    <dbReference type="NCBI Taxonomy" id="151541"/>
    <lineage>
        <taxon>Eukaryota</taxon>
        <taxon>Metazoa</taxon>
        <taxon>Ecdysozoa</taxon>
        <taxon>Arthropoda</taxon>
        <taxon>Hexapoda</taxon>
        <taxon>Insecta</taxon>
        <taxon>Pterygota</taxon>
        <taxon>Neoptera</taxon>
        <taxon>Endopterygota</taxon>
        <taxon>Lepidoptera</taxon>
        <taxon>Glossata</taxon>
        <taxon>Ditrysia</taxon>
        <taxon>Papilionoidea</taxon>
        <taxon>Nymphalidae</taxon>
        <taxon>Danainae</taxon>
        <taxon>Danaini</taxon>
        <taxon>Danaina</taxon>
        <taxon>Danaus</taxon>
        <taxon>Anosia</taxon>
    </lineage>
</organism>
<dbReference type="AlphaFoldDB" id="A0A8J2QWD4"/>
<sequence>MVVIGIPKFPPTTFKPPPPSLDEDCPMIIQNIDVRFRISLHLANIVTIVESGWSEGLFVKMVDNQELMIVKKLLETDDVSSDNKKKQKSMLSVCSDFISLKEEEKENISNDRHTPEEA</sequence>
<gene>
    <name evidence="1" type="ORF">DCHRY22_LOCUS9684</name>
</gene>
<accession>A0A8J2QWD4</accession>